<proteinExistence type="inferred from homology"/>
<keyword evidence="7" id="KW-0235">DNA replication</keyword>
<keyword evidence="4" id="KW-0963">Cytoplasm</keyword>
<evidence type="ECO:0000256" key="2">
    <source>
        <dbReference type="ARBA" id="ARBA00010752"/>
    </source>
</evidence>
<dbReference type="Proteomes" id="UP000666240">
    <property type="component" value="Unassembled WGS sequence"/>
</dbReference>
<dbReference type="GO" id="GO:0005737">
    <property type="term" value="C:cytoplasm"/>
    <property type="evidence" value="ECO:0007669"/>
    <property type="project" value="UniProtKB-SubCell"/>
</dbReference>
<dbReference type="GO" id="GO:0008408">
    <property type="term" value="F:3'-5' exonuclease activity"/>
    <property type="evidence" value="ECO:0007669"/>
    <property type="project" value="InterPro"/>
</dbReference>
<dbReference type="RefSeq" id="WP_209334492.1">
    <property type="nucleotide sequence ID" value="NZ_JAGIYY010000002.1"/>
</dbReference>
<evidence type="ECO:0000256" key="10">
    <source>
        <dbReference type="ARBA" id="ARBA00030988"/>
    </source>
</evidence>
<reference evidence="13" key="1">
    <citation type="submission" date="2021-03" db="EMBL/GenBank/DDBJ databases">
        <title>Genome sequencing and assembly of Tianweitania sediminis.</title>
        <authorList>
            <person name="Chhetri G."/>
        </authorList>
    </citation>
    <scope>NUCLEOTIDE SEQUENCE</scope>
    <source>
        <strain evidence="13">Z8</strain>
    </source>
</reference>
<evidence type="ECO:0000256" key="1">
    <source>
        <dbReference type="ARBA" id="ARBA00004496"/>
    </source>
</evidence>
<evidence type="ECO:0000313" key="14">
    <source>
        <dbReference type="Proteomes" id="UP000666240"/>
    </source>
</evidence>
<dbReference type="Gene3D" id="3.10.150.10">
    <property type="entry name" value="DNA Polymerase III, subunit A, domain 2"/>
    <property type="match status" value="1"/>
</dbReference>
<dbReference type="GO" id="GO:0003887">
    <property type="term" value="F:DNA-directed DNA polymerase activity"/>
    <property type="evidence" value="ECO:0007669"/>
    <property type="project" value="UniProtKB-KW"/>
</dbReference>
<keyword evidence="9" id="KW-0238">DNA-binding</keyword>
<dbReference type="InterPro" id="IPR001001">
    <property type="entry name" value="DNA_polIII_beta"/>
</dbReference>
<dbReference type="EMBL" id="JAGIYY010000002">
    <property type="protein sequence ID" value="MBP0438449.1"/>
    <property type="molecule type" value="Genomic_DNA"/>
</dbReference>
<keyword evidence="5" id="KW-0808">Transferase</keyword>
<evidence type="ECO:0000256" key="3">
    <source>
        <dbReference type="ARBA" id="ARBA00021035"/>
    </source>
</evidence>
<dbReference type="SMART" id="SM00480">
    <property type="entry name" value="POL3Bc"/>
    <property type="match status" value="1"/>
</dbReference>
<evidence type="ECO:0000259" key="12">
    <source>
        <dbReference type="Pfam" id="PF02767"/>
    </source>
</evidence>
<comment type="subcellular location">
    <subcellularLocation>
        <location evidence="1">Cytoplasm</location>
    </subcellularLocation>
</comment>
<protein>
    <recommendedName>
        <fullName evidence="3">Beta sliding clamp</fullName>
    </recommendedName>
    <alternativeName>
        <fullName evidence="11">Beta-clamp processivity factor</fullName>
    </alternativeName>
    <alternativeName>
        <fullName evidence="10">DNA polymerase III beta sliding clamp subunit</fullName>
    </alternativeName>
</protein>
<evidence type="ECO:0000256" key="11">
    <source>
        <dbReference type="ARBA" id="ARBA00033276"/>
    </source>
</evidence>
<dbReference type="GO" id="GO:0003677">
    <property type="term" value="F:DNA binding"/>
    <property type="evidence" value="ECO:0007669"/>
    <property type="project" value="UniProtKB-KW"/>
</dbReference>
<dbReference type="InterPro" id="IPR046938">
    <property type="entry name" value="DNA_clamp_sf"/>
</dbReference>
<evidence type="ECO:0000256" key="7">
    <source>
        <dbReference type="ARBA" id="ARBA00022705"/>
    </source>
</evidence>
<evidence type="ECO:0000256" key="4">
    <source>
        <dbReference type="ARBA" id="ARBA00022490"/>
    </source>
</evidence>
<dbReference type="GO" id="GO:0009360">
    <property type="term" value="C:DNA polymerase III complex"/>
    <property type="evidence" value="ECO:0007669"/>
    <property type="project" value="InterPro"/>
</dbReference>
<dbReference type="InterPro" id="IPR022637">
    <property type="entry name" value="DNA_polIII_beta_cen"/>
</dbReference>
<dbReference type="SUPFAM" id="SSF55979">
    <property type="entry name" value="DNA clamp"/>
    <property type="match status" value="2"/>
</dbReference>
<organism evidence="13 14">
    <name type="scientific">Tianweitania sediminis</name>
    <dbReference type="NCBI Taxonomy" id="1502156"/>
    <lineage>
        <taxon>Bacteria</taxon>
        <taxon>Pseudomonadati</taxon>
        <taxon>Pseudomonadota</taxon>
        <taxon>Alphaproteobacteria</taxon>
        <taxon>Hyphomicrobiales</taxon>
        <taxon>Phyllobacteriaceae</taxon>
        <taxon>Tianweitania</taxon>
    </lineage>
</organism>
<comment type="similarity">
    <text evidence="2">Belongs to the beta sliding clamp family.</text>
</comment>
<feature type="domain" description="DNA polymerase III beta sliding clamp central" evidence="12">
    <location>
        <begin position="134"/>
        <end position="244"/>
    </location>
</feature>
<dbReference type="PANTHER" id="PTHR30478">
    <property type="entry name" value="DNA POLYMERASE III SUBUNIT BETA"/>
    <property type="match status" value="1"/>
</dbReference>
<dbReference type="PANTHER" id="PTHR30478:SF0">
    <property type="entry name" value="BETA SLIDING CLAMP"/>
    <property type="match status" value="1"/>
</dbReference>
<evidence type="ECO:0000256" key="6">
    <source>
        <dbReference type="ARBA" id="ARBA00022695"/>
    </source>
</evidence>
<keyword evidence="14" id="KW-1185">Reference proteome</keyword>
<sequence>MIRFSVADFAAAAKALRSIPNSAIRVDIYEHARLHAAANQMVLTMSDMEMEAHITMPCVCEGEILAAIPMAVLEFFIARSTGGAEGTLEFDAAMRNVTARIGKARMTIAILRGEDFVSFEKIDPAWSIGLRAHELCGALRKCEDAIAEDGTRFYLEGVFMTPRNGELLAVATNGHHLHLTALDLPDEAQIEGWHGMIIPENAVGKILKLFADDESAVLVSGSKGFISIAAERIRLIAKLIDHDYVDFQRVIPEAGDFSIVVDGKALEQCAATLTLIPKVDGKGRRETARAVRITPAAEDNEILVEMRGTLGEAQDRLPAEIVGSGEPITIDVRYLRQMIAAAGDGKVRLAPCRGDAARIRCFGPREADTFIIMQRHF</sequence>
<dbReference type="GO" id="GO:0006271">
    <property type="term" value="P:DNA strand elongation involved in DNA replication"/>
    <property type="evidence" value="ECO:0007669"/>
    <property type="project" value="TreeGrafter"/>
</dbReference>
<evidence type="ECO:0000313" key="13">
    <source>
        <dbReference type="EMBL" id="MBP0438449.1"/>
    </source>
</evidence>
<dbReference type="AlphaFoldDB" id="A0A8J7UJ96"/>
<dbReference type="Pfam" id="PF02767">
    <property type="entry name" value="DNA_pol3_beta_2"/>
    <property type="match status" value="1"/>
</dbReference>
<dbReference type="Gene3D" id="3.70.10.10">
    <property type="match status" value="1"/>
</dbReference>
<comment type="caution">
    <text evidence="13">The sequence shown here is derived from an EMBL/GenBank/DDBJ whole genome shotgun (WGS) entry which is preliminary data.</text>
</comment>
<name>A0A8J7UJ96_9HYPH</name>
<dbReference type="CDD" id="cd00140">
    <property type="entry name" value="beta_clamp"/>
    <property type="match status" value="1"/>
</dbReference>
<keyword evidence="6" id="KW-0548">Nucleotidyltransferase</keyword>
<accession>A0A8J7UJ96</accession>
<evidence type="ECO:0000256" key="5">
    <source>
        <dbReference type="ARBA" id="ARBA00022679"/>
    </source>
</evidence>
<keyword evidence="8" id="KW-0239">DNA-directed DNA polymerase</keyword>
<evidence type="ECO:0000256" key="9">
    <source>
        <dbReference type="ARBA" id="ARBA00023125"/>
    </source>
</evidence>
<gene>
    <name evidence="13" type="ORF">J5Y06_07290</name>
</gene>
<evidence type="ECO:0000256" key="8">
    <source>
        <dbReference type="ARBA" id="ARBA00022932"/>
    </source>
</evidence>